<gene>
    <name evidence="2" type="ORF">FGO68_gene4853</name>
</gene>
<reference evidence="2" key="1">
    <citation type="submission" date="2019-06" db="EMBL/GenBank/DDBJ databases">
        <authorList>
            <person name="Zheng W."/>
        </authorList>
    </citation>
    <scope>NUCLEOTIDE SEQUENCE</scope>
    <source>
        <strain evidence="2">QDHG01</strain>
    </source>
</reference>
<evidence type="ECO:0000256" key="1">
    <source>
        <dbReference type="SAM" id="MobiDB-lite"/>
    </source>
</evidence>
<dbReference type="AlphaFoldDB" id="A0A8J8NYG3"/>
<sequence length="678" mass="76640">MMNRTQVAQNSLHAASANGNDLMSNIHTTATHHNQLLTQAHLSQISYPSHSHGQQHFSLNRKFDNNDLLTIMQQQPEIAPQKTLRHIKPTVDTWRKQPTNKDHEAANRVQLSDHVDLNNSWDFGTPNTIDPLNTLYSFPQNSLMPSQAKLNATTCLSSKGIAAKLTGRRGTTNPVQNREEQMQAQRKRKEENSAKVKELHLPKAVNINDSFKYDLGSEPVQHKVLVPKNLLQNNKHKEELNRAYNLQYPNIGAQLGSMSATVKSLTQTLIKQSHQGEGNVDLLRKMILSKDASFSIEEELPSCRESPSDLLMPELMHLQPISKANVSNKENQQARGTNSSKQLTKQAQTVGRQQMIAGIPEAMEQLRSQQMILSINHSLGPKECHSIGVRATSESINMLEQSASTPIQTDKALFRINHLGSRRDLDAIFALSSTPDQRQAQNSIFLQDSLVKTPALNKNILSNNKLGKGAIMGNLISMNKNSQSRKQALNKHEKFYLSGDQKYYCHNSGKFVIPQVTIEETRNEGEEISPLKQNPMKLDEDFIPHKIRRLSSNHQPSISKNIGGEGSTPIKRSILPVILNTPSAGQFQDFQTYASLQQNSQNDSSKILNRQSRQLQQEKRTRNHLAQQIQSHQFEFQLSQDDLNKQQNQAKQPITFEAFRTLINCERNNWVPIEYIKY</sequence>
<proteinExistence type="predicted"/>
<feature type="region of interest" description="Disordered" evidence="1">
    <location>
        <begin position="168"/>
        <end position="195"/>
    </location>
</feature>
<dbReference type="EMBL" id="RRYP01003284">
    <property type="protein sequence ID" value="TNV83948.1"/>
    <property type="molecule type" value="Genomic_DNA"/>
</dbReference>
<feature type="region of interest" description="Disordered" evidence="1">
    <location>
        <begin position="326"/>
        <end position="349"/>
    </location>
</feature>
<dbReference type="Proteomes" id="UP000785679">
    <property type="component" value="Unassembled WGS sequence"/>
</dbReference>
<evidence type="ECO:0000313" key="3">
    <source>
        <dbReference type="Proteomes" id="UP000785679"/>
    </source>
</evidence>
<comment type="caution">
    <text evidence="2">The sequence shown here is derived from an EMBL/GenBank/DDBJ whole genome shotgun (WGS) entry which is preliminary data.</text>
</comment>
<protein>
    <submittedName>
        <fullName evidence="2">Uncharacterized protein</fullName>
    </submittedName>
</protein>
<accession>A0A8J8NYG3</accession>
<organism evidence="2 3">
    <name type="scientific">Halteria grandinella</name>
    <dbReference type="NCBI Taxonomy" id="5974"/>
    <lineage>
        <taxon>Eukaryota</taxon>
        <taxon>Sar</taxon>
        <taxon>Alveolata</taxon>
        <taxon>Ciliophora</taxon>
        <taxon>Intramacronucleata</taxon>
        <taxon>Spirotrichea</taxon>
        <taxon>Stichotrichia</taxon>
        <taxon>Sporadotrichida</taxon>
        <taxon>Halteriidae</taxon>
        <taxon>Halteria</taxon>
    </lineage>
</organism>
<keyword evidence="3" id="KW-1185">Reference proteome</keyword>
<evidence type="ECO:0000313" key="2">
    <source>
        <dbReference type="EMBL" id="TNV83948.1"/>
    </source>
</evidence>
<name>A0A8J8NYG3_HALGN</name>